<name>A0AAV5AW31_9FLAO</name>
<dbReference type="RefSeq" id="WP_264847544.1">
    <property type="nucleotide sequence ID" value="NZ_BPMA01000063.1"/>
</dbReference>
<evidence type="ECO:0008006" key="5">
    <source>
        <dbReference type="Google" id="ProtNLM"/>
    </source>
</evidence>
<dbReference type="Proteomes" id="UP001207736">
    <property type="component" value="Unassembled WGS sequence"/>
</dbReference>
<dbReference type="EMBL" id="BQKB01000012">
    <property type="protein sequence ID" value="GJM52380.1"/>
    <property type="molecule type" value="Genomic_DNA"/>
</dbReference>
<dbReference type="Proteomes" id="UP001208692">
    <property type="component" value="Unassembled WGS sequence"/>
</dbReference>
<gene>
    <name evidence="1" type="ORF">RCZ15_10300</name>
    <name evidence="2" type="ORF">RCZ16_06970</name>
</gene>
<dbReference type="AlphaFoldDB" id="A0AAV5AW31"/>
<evidence type="ECO:0000313" key="3">
    <source>
        <dbReference type="Proteomes" id="UP001207736"/>
    </source>
</evidence>
<evidence type="ECO:0000313" key="1">
    <source>
        <dbReference type="EMBL" id="GJM50056.1"/>
    </source>
</evidence>
<organism evidence="1 3">
    <name type="scientific">Capnocytophaga catalasegens</name>
    <dbReference type="NCBI Taxonomy" id="1004260"/>
    <lineage>
        <taxon>Bacteria</taxon>
        <taxon>Pseudomonadati</taxon>
        <taxon>Bacteroidota</taxon>
        <taxon>Flavobacteriia</taxon>
        <taxon>Flavobacteriales</taxon>
        <taxon>Flavobacteriaceae</taxon>
        <taxon>Capnocytophaga</taxon>
    </lineage>
</organism>
<evidence type="ECO:0000313" key="2">
    <source>
        <dbReference type="EMBL" id="GJM52380.1"/>
    </source>
</evidence>
<keyword evidence="4" id="KW-1185">Reference proteome</keyword>
<accession>A0AAV5AW31</accession>
<evidence type="ECO:0000313" key="4">
    <source>
        <dbReference type="Proteomes" id="UP001208692"/>
    </source>
</evidence>
<protein>
    <recommendedName>
        <fullName evidence="5">Ig-like domain-containing protein</fullName>
    </recommendedName>
</protein>
<dbReference type="EMBL" id="BQKA01000019">
    <property type="protein sequence ID" value="GJM50056.1"/>
    <property type="molecule type" value="Genomic_DNA"/>
</dbReference>
<comment type="caution">
    <text evidence="1">The sequence shown here is derived from an EMBL/GenBank/DDBJ whole genome shotgun (WGS) entry which is preliminary data.</text>
</comment>
<sequence>MSYGKREDIDNSKTVRVQVITPVFEGLKCLSPTSVCYKENGVWRVQKTKEEEVCFQAIFKNNEFPSDLKITIMFGEKTADIRREKDKVYYTPQFTNNKNKKYDIIVEFTNKDGKIQTKKELMEVLEVLPPLEKAIENKNTGKTKITTIPQGIKNVRPKDSLKLKFDKRNISLSEEATVDTSTFIWKLNGKILSAKGEQIEIPREEIANCKKGNIVAVFKNLTDKKAMATYNFSVLKNKVNKFDISHPPKYGKEIIFDVKYTKKENDYMLYPQLEGLENVHWEVTKEGKLIKSDIGLEFRYTFKEEGKFKVKCYISDKEGEVEKEYNIIQPKIYPQSAKWVSNARNTNNKLHQAGYAQEICAYVEHAGLQGERVTLRVYDDDLLQDDEICKVENIEVKKAGNICIPIILGANEKRKIWDNEGKLYFTIEPFDKRIKVQDTDKELGKHLLISKERQVWATYFCNSDETEKYSTREVGMSFYFKLYATNLVGAKVEVCFLNKYISEKPQWKDCEQRSFFKGLGEIDKKGELKIRVDTSKLKKINKATYIYAVMAKFTYKNGDKEEVLYKHFKDRLLLFPTNSLPHMEENKSPVKVGYQRIVSLFEPSNWEEKMWRVLESTNKDCQIVFKGQTAKEGALSEKTKQILKEVGKASGNDIITITSTARTPYDQARIMYDNCKRNLKKQREVYARPGQKIIDVYVANKEKKKEEVIKLMEAKIKELGVTTVSKHLADFNILNTFDIPYNLLKDKEKFKQEMKKRSELDQFMIENNCYHIQIKQ</sequence>
<proteinExistence type="predicted"/>
<reference evidence="1 4" key="1">
    <citation type="submission" date="2021-11" db="EMBL/GenBank/DDBJ databases">
        <title>Draft genome sequence of Capnocytophaga sp. strain KC07075 isolated from cat oral cavity.</title>
        <authorList>
            <person name="Suzuki M."/>
            <person name="Imaoka K."/>
            <person name="Kimura M."/>
            <person name="Morikawa S."/>
            <person name="Maeda K."/>
        </authorList>
    </citation>
    <scope>NUCLEOTIDE SEQUENCE</scope>
    <source>
        <strain evidence="1">KC07075</strain>
        <strain evidence="2 4">KC07079</strain>
    </source>
</reference>